<dbReference type="Pfam" id="PF23161">
    <property type="entry name" value="HTH_RNase_II"/>
    <property type="match status" value="1"/>
</dbReference>
<name>A0A2K1JIJ5_PHYPA</name>
<dbReference type="Pfam" id="PF00773">
    <property type="entry name" value="RNB"/>
    <property type="match status" value="1"/>
</dbReference>
<reference evidence="2 4" key="1">
    <citation type="journal article" date="2008" name="Science">
        <title>The Physcomitrella genome reveals evolutionary insights into the conquest of land by plants.</title>
        <authorList>
            <person name="Rensing S."/>
            <person name="Lang D."/>
            <person name="Zimmer A."/>
            <person name="Terry A."/>
            <person name="Salamov A."/>
            <person name="Shapiro H."/>
            <person name="Nishiyama T."/>
            <person name="Perroud P.-F."/>
            <person name="Lindquist E."/>
            <person name="Kamisugi Y."/>
            <person name="Tanahashi T."/>
            <person name="Sakakibara K."/>
            <person name="Fujita T."/>
            <person name="Oishi K."/>
            <person name="Shin-I T."/>
            <person name="Kuroki Y."/>
            <person name="Toyoda A."/>
            <person name="Suzuki Y."/>
            <person name="Hashimoto A."/>
            <person name="Yamaguchi K."/>
            <person name="Sugano A."/>
            <person name="Kohara Y."/>
            <person name="Fujiyama A."/>
            <person name="Anterola A."/>
            <person name="Aoki S."/>
            <person name="Ashton N."/>
            <person name="Barbazuk W.B."/>
            <person name="Barker E."/>
            <person name="Bennetzen J."/>
            <person name="Bezanilla M."/>
            <person name="Blankenship R."/>
            <person name="Cho S.H."/>
            <person name="Dutcher S."/>
            <person name="Estelle M."/>
            <person name="Fawcett J.A."/>
            <person name="Gundlach H."/>
            <person name="Hanada K."/>
            <person name="Heyl A."/>
            <person name="Hicks K.A."/>
            <person name="Hugh J."/>
            <person name="Lohr M."/>
            <person name="Mayer K."/>
            <person name="Melkozernov A."/>
            <person name="Murata T."/>
            <person name="Nelson D."/>
            <person name="Pils B."/>
            <person name="Prigge M."/>
            <person name="Reiss B."/>
            <person name="Renner T."/>
            <person name="Rombauts S."/>
            <person name="Rushton P."/>
            <person name="Sanderfoot A."/>
            <person name="Schween G."/>
            <person name="Shiu S.-H."/>
            <person name="Stueber K."/>
            <person name="Theodoulou F.L."/>
            <person name="Tu H."/>
            <person name="Van de Peer Y."/>
            <person name="Verrier P.J."/>
            <person name="Waters E."/>
            <person name="Wood A."/>
            <person name="Yang L."/>
            <person name="Cove D."/>
            <person name="Cuming A."/>
            <person name="Hasebe M."/>
            <person name="Lucas S."/>
            <person name="Mishler D.B."/>
            <person name="Reski R."/>
            <person name="Grigoriev I."/>
            <person name="Quatrano R.S."/>
            <person name="Boore J.L."/>
        </authorList>
    </citation>
    <scope>NUCLEOTIDE SEQUENCE [LARGE SCALE GENOMIC DNA]</scope>
    <source>
        <strain evidence="3 4">cv. Gransden 2004</strain>
    </source>
</reference>
<dbReference type="InterPro" id="IPR056404">
    <property type="entry name" value="HTH_RNase_II"/>
</dbReference>
<dbReference type="AlphaFoldDB" id="A0A2K1JIJ5"/>
<reference evidence="2 4" key="2">
    <citation type="journal article" date="2018" name="Plant J.">
        <title>The Physcomitrella patens chromosome-scale assembly reveals moss genome structure and evolution.</title>
        <authorList>
            <person name="Lang D."/>
            <person name="Ullrich K.K."/>
            <person name="Murat F."/>
            <person name="Fuchs J."/>
            <person name="Jenkins J."/>
            <person name="Haas F.B."/>
            <person name="Piednoel M."/>
            <person name="Gundlach H."/>
            <person name="Van Bel M."/>
            <person name="Meyberg R."/>
            <person name="Vives C."/>
            <person name="Morata J."/>
            <person name="Symeonidi A."/>
            <person name="Hiss M."/>
            <person name="Muchero W."/>
            <person name="Kamisugi Y."/>
            <person name="Saleh O."/>
            <person name="Blanc G."/>
            <person name="Decker E.L."/>
            <person name="van Gessel N."/>
            <person name="Grimwood J."/>
            <person name="Hayes R.D."/>
            <person name="Graham S.W."/>
            <person name="Gunter L.E."/>
            <person name="McDaniel S.F."/>
            <person name="Hoernstein S.N.W."/>
            <person name="Larsson A."/>
            <person name="Li F.W."/>
            <person name="Perroud P.F."/>
            <person name="Phillips J."/>
            <person name="Ranjan P."/>
            <person name="Rokshar D.S."/>
            <person name="Rothfels C.J."/>
            <person name="Schneider L."/>
            <person name="Shu S."/>
            <person name="Stevenson D.W."/>
            <person name="Thummler F."/>
            <person name="Tillich M."/>
            <person name="Villarreal Aguilar J.C."/>
            <person name="Widiez T."/>
            <person name="Wong G.K."/>
            <person name="Wymore A."/>
            <person name="Zhang Y."/>
            <person name="Zimmer A.D."/>
            <person name="Quatrano R.S."/>
            <person name="Mayer K.F.X."/>
            <person name="Goodstein D."/>
            <person name="Casacuberta J.M."/>
            <person name="Vandepoele K."/>
            <person name="Reski R."/>
            <person name="Cuming A.C."/>
            <person name="Tuskan G.A."/>
            <person name="Maumus F."/>
            <person name="Salse J."/>
            <person name="Schmutz J."/>
            <person name="Rensing S.A."/>
        </authorList>
    </citation>
    <scope>NUCLEOTIDE SEQUENCE [LARGE SCALE GENOMIC DNA]</scope>
    <source>
        <strain evidence="3 4">cv. Gransden 2004</strain>
    </source>
</reference>
<dbReference type="OrthoDB" id="2285229at2759"/>
<evidence type="ECO:0000259" key="1">
    <source>
        <dbReference type="SMART" id="SM00955"/>
    </source>
</evidence>
<dbReference type="Gramene" id="Pp3c14_20610V3.2">
    <property type="protein sequence ID" value="Pp3c14_20610V3.2"/>
    <property type="gene ID" value="Pp3c14_20610"/>
</dbReference>
<dbReference type="Gramene" id="Pp3c14_20610V3.1">
    <property type="protein sequence ID" value="Pp3c14_20610V3.1"/>
    <property type="gene ID" value="Pp3c14_20610"/>
</dbReference>
<evidence type="ECO:0000313" key="4">
    <source>
        <dbReference type="Proteomes" id="UP000006727"/>
    </source>
</evidence>
<dbReference type="InterPro" id="IPR012340">
    <property type="entry name" value="NA-bd_OB-fold"/>
</dbReference>
<dbReference type="InterPro" id="IPR050180">
    <property type="entry name" value="RNR_Ribonuclease"/>
</dbReference>
<dbReference type="FunCoup" id="A0A2K1JIJ5">
    <property type="interactions" value="708"/>
</dbReference>
<dbReference type="PANTHER" id="PTHR23355:SF42">
    <property type="entry name" value="RIBONUCLEASE II, CHLOROPLASTIC_MITOCHONDRIAL"/>
    <property type="match status" value="1"/>
</dbReference>
<evidence type="ECO:0000313" key="2">
    <source>
        <dbReference type="EMBL" id="PNR41380.1"/>
    </source>
</evidence>
<dbReference type="EMBL" id="ABEU02000014">
    <property type="protein sequence ID" value="PNR41380.1"/>
    <property type="molecule type" value="Genomic_DNA"/>
</dbReference>
<evidence type="ECO:0000313" key="3">
    <source>
        <dbReference type="EnsemblPlants" id="Pp3c14_20610V3.1"/>
    </source>
</evidence>
<feature type="domain" description="RNB" evidence="1">
    <location>
        <begin position="383"/>
        <end position="679"/>
    </location>
</feature>
<keyword evidence="4" id="KW-1185">Reference proteome</keyword>
<protein>
    <recommendedName>
        <fullName evidence="1">RNB domain-containing protein</fullName>
    </recommendedName>
</protein>
<proteinExistence type="predicted"/>
<dbReference type="STRING" id="3218.A0A2K1JIJ5"/>
<dbReference type="GO" id="GO:0003723">
    <property type="term" value="F:RNA binding"/>
    <property type="evidence" value="ECO:0007669"/>
    <property type="project" value="InterPro"/>
</dbReference>
<dbReference type="GO" id="GO:0009658">
    <property type="term" value="P:chloroplast organization"/>
    <property type="evidence" value="ECO:0007669"/>
    <property type="project" value="EnsemblPlants"/>
</dbReference>
<dbReference type="GO" id="GO:0006364">
    <property type="term" value="P:rRNA processing"/>
    <property type="evidence" value="ECO:0007669"/>
    <property type="project" value="EnsemblPlants"/>
</dbReference>
<dbReference type="SUPFAM" id="SSF50249">
    <property type="entry name" value="Nucleic acid-binding proteins"/>
    <property type="match status" value="1"/>
</dbReference>
<dbReference type="Pfam" id="PF23163">
    <property type="entry name" value="CSD_RNase_II"/>
    <property type="match status" value="1"/>
</dbReference>
<dbReference type="GO" id="GO:0000175">
    <property type="term" value="F:3'-5'-RNA exonuclease activity"/>
    <property type="evidence" value="ECO:0000318"/>
    <property type="project" value="GO_Central"/>
</dbReference>
<dbReference type="PANTHER" id="PTHR23355">
    <property type="entry name" value="RIBONUCLEASE"/>
    <property type="match status" value="1"/>
</dbReference>
<dbReference type="RefSeq" id="XP_024394538.1">
    <property type="nucleotide sequence ID" value="XM_024538770.2"/>
</dbReference>
<dbReference type="GO" id="GO:0006402">
    <property type="term" value="P:mRNA catabolic process"/>
    <property type="evidence" value="ECO:0000318"/>
    <property type="project" value="GO_Central"/>
</dbReference>
<dbReference type="GeneID" id="112291417"/>
<dbReference type="Proteomes" id="UP000006727">
    <property type="component" value="Chromosome 14"/>
</dbReference>
<dbReference type="KEGG" id="ppp:112291417"/>
<dbReference type="InterPro" id="IPR001900">
    <property type="entry name" value="RNase_II/R"/>
</dbReference>
<dbReference type="EnsemblPlants" id="Pp3c14_20610V3.2">
    <property type="protein sequence ID" value="Pp3c14_20610V3.2"/>
    <property type="gene ID" value="Pp3c14_20610"/>
</dbReference>
<dbReference type="SMART" id="SM00955">
    <property type="entry name" value="RNB"/>
    <property type="match status" value="1"/>
</dbReference>
<dbReference type="GO" id="GO:0005739">
    <property type="term" value="C:mitochondrion"/>
    <property type="evidence" value="ECO:0007669"/>
    <property type="project" value="EnsemblPlants"/>
</dbReference>
<accession>A0A2K1JIJ5</accession>
<sequence length="785" mass="87024">MLKVLVSRAGHDMAAVCLLRPMCSWGYYRPVPVSVCTKLVASSRFLPWVCVNFSSKGLAAGVRIAESATRKAPARPLRLRIAKAAIVNETTTDVKHSEGTLRKGVLLEFSKESGKYVLAVIQRPEGKKNWVAADQFGNVHSVKPQQITFIVPGAEDFKTADISAFINKAQTLEDSSLLEFAWEELLDAKKDVNAVELAKICYGDGPIEYYAAHRLLISQQVYFRCKQKGPSAIYEPRPLSQVNDLKQQQIIEKAAREELLVYINEIRSACDLPHESKPPLNHWQSNAYFNARTDALRVYALELASAPKAPQQRQLAEEVLEALNISKKSSTAVDLLIKMGVFPVHVNLELLKSGVPIEFSSECVEAAQSVMTNPPLDTNLADRVDLTHLKVYTIDSEDADEIDDGLSAIRLPDGRIKVWIHVADPTRWVPPMHLLDKEAKRRSTSIYLPTGAVPMFPMNLASTVMSLRQGHEACALTVSIIFHCDGSIAESEVMCSTIKPTYRLSYDNAAELLSMNVEEEAELYLLAEVAKSRREWRNSQGAIDATVPEASIKVLDPDSPKPSIIMSVVDQAGPASQLVSEMMIACGEALAAFGEEKNISLPYRGQASQEIPAGDMEAIPEGPCRALALRRYLGRADMSFMKPISHAALGVRGYVQFTSPIRRYSDLLAHYQVKAILRGEPPPFSSAYVEAVMAVVNLQSRQARKLQVSSTRYWAIEYLRRQPRGTQFQALVLRFVREGEPLVLIEKLGIQAQANLVRNTAVGSEITVIVEAAYPRNDFIILRQV</sequence>
<gene>
    <name evidence="3" type="primary">LOC112291417</name>
    <name evidence="2" type="ORF">PHYPA_018783</name>
</gene>
<reference evidence="3" key="3">
    <citation type="submission" date="2020-12" db="UniProtKB">
        <authorList>
            <consortium name="EnsemblPlants"/>
        </authorList>
    </citation>
    <scope>IDENTIFICATION</scope>
</reference>
<dbReference type="GO" id="GO:0009507">
    <property type="term" value="C:chloroplast"/>
    <property type="evidence" value="ECO:0007669"/>
    <property type="project" value="EnsemblPlants"/>
</dbReference>
<dbReference type="InterPro" id="IPR056403">
    <property type="entry name" value="RNase_II_barrel"/>
</dbReference>
<dbReference type="Pfam" id="PF25255">
    <property type="entry name" value="WHD_RNase_II"/>
    <property type="match status" value="1"/>
</dbReference>
<organism evidence="2">
    <name type="scientific">Physcomitrium patens</name>
    <name type="common">Spreading-leaved earth moss</name>
    <name type="synonym">Physcomitrella patens</name>
    <dbReference type="NCBI Taxonomy" id="3218"/>
    <lineage>
        <taxon>Eukaryota</taxon>
        <taxon>Viridiplantae</taxon>
        <taxon>Streptophyta</taxon>
        <taxon>Embryophyta</taxon>
        <taxon>Bryophyta</taxon>
        <taxon>Bryophytina</taxon>
        <taxon>Bryopsida</taxon>
        <taxon>Funariidae</taxon>
        <taxon>Funariales</taxon>
        <taxon>Funariaceae</taxon>
        <taxon>Physcomitrium</taxon>
    </lineage>
</organism>
<dbReference type="InterPro" id="IPR057324">
    <property type="entry name" value="WH_RNase_II"/>
</dbReference>
<dbReference type="EnsemblPlants" id="Pp3c14_20610V3.1">
    <property type="protein sequence ID" value="Pp3c14_20610V3.1"/>
    <property type="gene ID" value="Pp3c14_20610"/>
</dbReference>
<dbReference type="GO" id="GO:0000932">
    <property type="term" value="C:P-body"/>
    <property type="evidence" value="ECO:0000318"/>
    <property type="project" value="GO_Central"/>
</dbReference>
<dbReference type="PaxDb" id="3218-PP1S34_210V6.1"/>